<keyword evidence="7" id="KW-0407">Ion channel</keyword>
<dbReference type="InterPro" id="IPR011066">
    <property type="entry name" value="MscS_channel_C_sf"/>
</dbReference>
<comment type="function">
    <text evidence="7">Mechanosensitive channel that participates in the regulation of osmotic pressure changes within the cell, opening in response to stretch forces in the membrane lipid bilayer, without the need for other proteins. Contributes to normal resistance to hypoosmotic shock. Forms an ion channel of 1.0 nanosiemens conductance with a slight preference for anions.</text>
</comment>
<evidence type="ECO:0000259" key="8">
    <source>
        <dbReference type="Pfam" id="PF00924"/>
    </source>
</evidence>
<dbReference type="InterPro" id="IPR008910">
    <property type="entry name" value="MSC_TM_helix"/>
</dbReference>
<dbReference type="Pfam" id="PF21088">
    <property type="entry name" value="MS_channel_1st"/>
    <property type="match status" value="1"/>
</dbReference>
<evidence type="ECO:0000256" key="5">
    <source>
        <dbReference type="ARBA" id="ARBA00022989"/>
    </source>
</evidence>
<dbReference type="EMBL" id="JAAQPH010000007">
    <property type="protein sequence ID" value="NIA69168.1"/>
    <property type="molecule type" value="Genomic_DNA"/>
</dbReference>
<evidence type="ECO:0000259" key="10">
    <source>
        <dbReference type="Pfam" id="PF21088"/>
    </source>
</evidence>
<dbReference type="InterPro" id="IPR049278">
    <property type="entry name" value="MS_channel_C"/>
</dbReference>
<dbReference type="InterPro" id="IPR010920">
    <property type="entry name" value="LSM_dom_sf"/>
</dbReference>
<keyword evidence="7" id="KW-0406">Ion transport</keyword>
<feature type="domain" description="Mechanosensitive ion channel MscS" evidence="8">
    <location>
        <begin position="107"/>
        <end position="172"/>
    </location>
</feature>
<feature type="domain" description="Mechanosensitive ion channel MscS C-terminal" evidence="9">
    <location>
        <begin position="179"/>
        <end position="261"/>
    </location>
</feature>
<evidence type="ECO:0000256" key="3">
    <source>
        <dbReference type="ARBA" id="ARBA00022475"/>
    </source>
</evidence>
<dbReference type="RefSeq" id="WP_167224471.1">
    <property type="nucleotide sequence ID" value="NZ_JAAQPH010000007.1"/>
</dbReference>
<dbReference type="SUPFAM" id="SSF50182">
    <property type="entry name" value="Sm-like ribonucleoproteins"/>
    <property type="match status" value="1"/>
</dbReference>
<comment type="subunit">
    <text evidence="7">Homoheptamer.</text>
</comment>
<dbReference type="Pfam" id="PF05552">
    <property type="entry name" value="MS_channel_1st_1"/>
    <property type="match status" value="1"/>
</dbReference>
<dbReference type="Gene3D" id="1.10.287.1260">
    <property type="match status" value="1"/>
</dbReference>
<dbReference type="InterPro" id="IPR049142">
    <property type="entry name" value="MS_channel_1st"/>
</dbReference>
<dbReference type="SUPFAM" id="SSF82689">
    <property type="entry name" value="Mechanosensitive channel protein MscS (YggB), C-terminal domain"/>
    <property type="match status" value="1"/>
</dbReference>
<dbReference type="Pfam" id="PF21082">
    <property type="entry name" value="MS_channel_3rd"/>
    <property type="match status" value="1"/>
</dbReference>
<proteinExistence type="inferred from homology"/>
<accession>A0A967EX03</accession>
<dbReference type="InterPro" id="IPR045275">
    <property type="entry name" value="MscS_archaea/bacteria_type"/>
</dbReference>
<dbReference type="GO" id="GO:0008381">
    <property type="term" value="F:mechanosensitive monoatomic ion channel activity"/>
    <property type="evidence" value="ECO:0007669"/>
    <property type="project" value="InterPro"/>
</dbReference>
<keyword evidence="4 7" id="KW-0812">Transmembrane</keyword>
<protein>
    <recommendedName>
        <fullName evidence="7">Small-conductance mechanosensitive channel</fullName>
    </recommendedName>
</protein>
<dbReference type="Gene3D" id="3.30.70.100">
    <property type="match status" value="1"/>
</dbReference>
<evidence type="ECO:0000259" key="9">
    <source>
        <dbReference type="Pfam" id="PF21082"/>
    </source>
</evidence>
<dbReference type="PANTHER" id="PTHR30221">
    <property type="entry name" value="SMALL-CONDUCTANCE MECHANOSENSITIVE CHANNEL"/>
    <property type="match status" value="1"/>
</dbReference>
<dbReference type="SUPFAM" id="SSF82861">
    <property type="entry name" value="Mechanosensitive channel protein MscS (YggB), transmembrane region"/>
    <property type="match status" value="1"/>
</dbReference>
<dbReference type="Pfam" id="PF00924">
    <property type="entry name" value="MS_channel_2nd"/>
    <property type="match status" value="1"/>
</dbReference>
<evidence type="ECO:0000313" key="12">
    <source>
        <dbReference type="Proteomes" id="UP000761264"/>
    </source>
</evidence>
<evidence type="ECO:0000256" key="7">
    <source>
        <dbReference type="RuleBase" id="RU369025"/>
    </source>
</evidence>
<dbReference type="Gene3D" id="2.30.30.60">
    <property type="match status" value="1"/>
</dbReference>
<dbReference type="GO" id="GO:0005886">
    <property type="term" value="C:plasma membrane"/>
    <property type="evidence" value="ECO:0007669"/>
    <property type="project" value="UniProtKB-SubCell"/>
</dbReference>
<keyword evidence="6 7" id="KW-0472">Membrane</keyword>
<evidence type="ECO:0000256" key="4">
    <source>
        <dbReference type="ARBA" id="ARBA00022692"/>
    </source>
</evidence>
<feature type="domain" description="Mechanosensitive ion channel transmembrane helices 2/3" evidence="10">
    <location>
        <begin position="66"/>
        <end position="105"/>
    </location>
</feature>
<keyword evidence="7" id="KW-0997">Cell inner membrane</keyword>
<evidence type="ECO:0000256" key="1">
    <source>
        <dbReference type="ARBA" id="ARBA00004651"/>
    </source>
</evidence>
<keyword evidence="12" id="KW-1185">Reference proteome</keyword>
<dbReference type="InterPro" id="IPR023408">
    <property type="entry name" value="MscS_beta-dom_sf"/>
</dbReference>
<comment type="caution">
    <text evidence="11">The sequence shown here is derived from an EMBL/GenBank/DDBJ whole genome shotgun (WGS) entry which is preliminary data.</text>
</comment>
<keyword evidence="3" id="KW-1003">Cell membrane</keyword>
<comment type="caution">
    <text evidence="7">Lacks conserved residue(s) required for the propagation of feature annotation.</text>
</comment>
<comment type="similarity">
    <text evidence="2 7">Belongs to the MscS (TC 1.A.23) family.</text>
</comment>
<evidence type="ECO:0000256" key="2">
    <source>
        <dbReference type="ARBA" id="ARBA00008017"/>
    </source>
</evidence>
<dbReference type="Proteomes" id="UP000761264">
    <property type="component" value="Unassembled WGS sequence"/>
</dbReference>
<evidence type="ECO:0000256" key="6">
    <source>
        <dbReference type="ARBA" id="ARBA00023136"/>
    </source>
</evidence>
<dbReference type="PANTHER" id="PTHR30221:SF1">
    <property type="entry name" value="SMALL-CONDUCTANCE MECHANOSENSITIVE CHANNEL"/>
    <property type="match status" value="1"/>
</dbReference>
<keyword evidence="7" id="KW-0813">Transport</keyword>
<organism evidence="11 12">
    <name type="scientific">Pelagibius litoralis</name>
    <dbReference type="NCBI Taxonomy" id="374515"/>
    <lineage>
        <taxon>Bacteria</taxon>
        <taxon>Pseudomonadati</taxon>
        <taxon>Pseudomonadota</taxon>
        <taxon>Alphaproteobacteria</taxon>
        <taxon>Rhodospirillales</taxon>
        <taxon>Rhodovibrionaceae</taxon>
        <taxon>Pelagibius</taxon>
    </lineage>
</organism>
<feature type="transmembrane region" description="Helical" evidence="7">
    <location>
        <begin position="6"/>
        <end position="39"/>
    </location>
</feature>
<keyword evidence="5 7" id="KW-1133">Transmembrane helix</keyword>
<sequence length="277" mass="29509">MEDSVAGIWGMVVGLVTSYGLSVVGAIVILIVGFMIAGWVKATVSKALSKIEKVDETLRAFFASLAYYAVVIFTIVAVLAQFGIETTSFIAVLGAAGLAIGLALQGTLSNVAAGVMLLLFRPFKIGDYIEGGGLAGTVKSITLFITELATPDNVQIIAPNSQLWGSAIKNYSFHATRRVDLVIGIAYEDDIDRALAACVDESKKDSRVLADPAPMAAVTDLGDSSVNFTVRLWCNAADYWGLKFDMTKNLKNRMDSENISIPYPQRMVHTAGSAAAE</sequence>
<feature type="transmembrane region" description="Helical" evidence="7">
    <location>
        <begin position="90"/>
        <end position="120"/>
    </location>
</feature>
<evidence type="ECO:0000313" key="11">
    <source>
        <dbReference type="EMBL" id="NIA69168.1"/>
    </source>
</evidence>
<reference evidence="11" key="1">
    <citation type="submission" date="2020-03" db="EMBL/GenBank/DDBJ databases">
        <title>Genome of Pelagibius litoralis DSM 21314T.</title>
        <authorList>
            <person name="Wang G."/>
        </authorList>
    </citation>
    <scope>NUCLEOTIDE SEQUENCE</scope>
    <source>
        <strain evidence="11">DSM 21314</strain>
    </source>
</reference>
<name>A0A967EX03_9PROT</name>
<gene>
    <name evidence="11" type="ORF">HBA54_11265</name>
</gene>
<comment type="subcellular location">
    <subcellularLocation>
        <location evidence="7">Cell inner membrane</location>
        <topology evidence="7">Multi-pass membrane protein</topology>
    </subcellularLocation>
    <subcellularLocation>
        <location evidence="1">Cell membrane</location>
        <topology evidence="1">Multi-pass membrane protein</topology>
    </subcellularLocation>
</comment>
<feature type="transmembrane region" description="Helical" evidence="7">
    <location>
        <begin position="60"/>
        <end position="84"/>
    </location>
</feature>
<dbReference type="InterPro" id="IPR011014">
    <property type="entry name" value="MscS_channel_TM-2"/>
</dbReference>
<dbReference type="AlphaFoldDB" id="A0A967EX03"/>
<dbReference type="InterPro" id="IPR006685">
    <property type="entry name" value="MscS_channel_2nd"/>
</dbReference>